<dbReference type="VEuPathDB" id="FungiDB:VP01_1327g3"/>
<proteinExistence type="predicted"/>
<evidence type="ECO:0000313" key="1">
    <source>
        <dbReference type="EMBL" id="KNZ61996.1"/>
    </source>
</evidence>
<evidence type="ECO:0000313" key="2">
    <source>
        <dbReference type="Proteomes" id="UP000037035"/>
    </source>
</evidence>
<accession>A0A0L6VMJ1</accession>
<protein>
    <submittedName>
        <fullName evidence="1">Uncharacterized protein</fullName>
    </submittedName>
</protein>
<sequence length="64" mass="7170">MVLKDSSPIRTTPEVKEKILAMNPTQREIKLDAITQIIEGYGKVANIQLPRFIHQGPCSEGVEH</sequence>
<dbReference type="Proteomes" id="UP000037035">
    <property type="component" value="Unassembled WGS sequence"/>
</dbReference>
<gene>
    <name evidence="1" type="ORF">VP01_1327g3</name>
</gene>
<name>A0A0L6VMJ1_9BASI</name>
<organism evidence="1 2">
    <name type="scientific">Puccinia sorghi</name>
    <dbReference type="NCBI Taxonomy" id="27349"/>
    <lineage>
        <taxon>Eukaryota</taxon>
        <taxon>Fungi</taxon>
        <taxon>Dikarya</taxon>
        <taxon>Basidiomycota</taxon>
        <taxon>Pucciniomycotina</taxon>
        <taxon>Pucciniomycetes</taxon>
        <taxon>Pucciniales</taxon>
        <taxon>Pucciniaceae</taxon>
        <taxon>Puccinia</taxon>
    </lineage>
</organism>
<reference evidence="1 2" key="1">
    <citation type="submission" date="2015-08" db="EMBL/GenBank/DDBJ databases">
        <title>Next Generation Sequencing and Analysis of the Genome of Puccinia sorghi L Schw, the Causal Agent of Maize Common Rust.</title>
        <authorList>
            <person name="Rochi L."/>
            <person name="Burguener G."/>
            <person name="Darino M."/>
            <person name="Turjanski A."/>
            <person name="Kreff E."/>
            <person name="Dieguez M.J."/>
            <person name="Sacco F."/>
        </authorList>
    </citation>
    <scope>NUCLEOTIDE SEQUENCE [LARGE SCALE GENOMIC DNA]</scope>
    <source>
        <strain evidence="1 2">RO10H11247</strain>
    </source>
</reference>
<dbReference type="AlphaFoldDB" id="A0A0L6VMJ1"/>
<keyword evidence="2" id="KW-1185">Reference proteome</keyword>
<comment type="caution">
    <text evidence="1">The sequence shown here is derived from an EMBL/GenBank/DDBJ whole genome shotgun (WGS) entry which is preliminary data.</text>
</comment>
<dbReference type="EMBL" id="LAVV01003643">
    <property type="protein sequence ID" value="KNZ61996.1"/>
    <property type="molecule type" value="Genomic_DNA"/>
</dbReference>